<dbReference type="SUPFAM" id="SSF49879">
    <property type="entry name" value="SMAD/FHA domain"/>
    <property type="match status" value="1"/>
</dbReference>
<dbReference type="GO" id="GO:0071949">
    <property type="term" value="F:FAD binding"/>
    <property type="evidence" value="ECO:0007669"/>
    <property type="project" value="InterPro"/>
</dbReference>
<dbReference type="GO" id="GO:0009507">
    <property type="term" value="C:chloroplast"/>
    <property type="evidence" value="ECO:0007669"/>
    <property type="project" value="UniProtKB-SubCell"/>
</dbReference>
<keyword evidence="11" id="KW-0937">Abscisic acid biosynthesis</keyword>
<feature type="domain" description="FHA" evidence="16">
    <location>
        <begin position="547"/>
        <end position="597"/>
    </location>
</feature>
<comment type="pathway">
    <text evidence="4">Plant hormone biosynthesis; abscisate biosynthesis.</text>
</comment>
<dbReference type="Proteomes" id="UP001489004">
    <property type="component" value="Unassembled WGS sequence"/>
</dbReference>
<evidence type="ECO:0000256" key="14">
    <source>
        <dbReference type="SAM" id="MobiDB-lite"/>
    </source>
</evidence>
<evidence type="ECO:0000256" key="1">
    <source>
        <dbReference type="ARBA" id="ARBA00001974"/>
    </source>
</evidence>
<evidence type="ECO:0000256" key="7">
    <source>
        <dbReference type="ARBA" id="ARBA00022528"/>
    </source>
</evidence>
<dbReference type="Gene3D" id="2.60.200.20">
    <property type="match status" value="1"/>
</dbReference>
<evidence type="ECO:0000256" key="11">
    <source>
        <dbReference type="ARBA" id="ARBA00022865"/>
    </source>
</evidence>
<evidence type="ECO:0000256" key="6">
    <source>
        <dbReference type="ARBA" id="ARBA00015103"/>
    </source>
</evidence>
<keyword evidence="12" id="KW-0809">Transit peptide</keyword>
<comment type="subcellular location">
    <subcellularLocation>
        <location evidence="2">Plastid</location>
        <location evidence="2">Chloroplast</location>
    </subcellularLocation>
</comment>
<evidence type="ECO:0000256" key="15">
    <source>
        <dbReference type="SAM" id="Phobius"/>
    </source>
</evidence>
<keyword evidence="15" id="KW-0812">Transmembrane</keyword>
<name>A0AAW1PGJ2_9CHLO</name>
<evidence type="ECO:0000313" key="17">
    <source>
        <dbReference type="EMBL" id="KAK9807697.1"/>
    </source>
</evidence>
<evidence type="ECO:0000256" key="5">
    <source>
        <dbReference type="ARBA" id="ARBA00012097"/>
    </source>
</evidence>
<dbReference type="AlphaFoldDB" id="A0AAW1PGJ2"/>
<keyword evidence="15" id="KW-1133">Transmembrane helix</keyword>
<keyword evidence="18" id="KW-1185">Reference proteome</keyword>
<dbReference type="InterPro" id="IPR008984">
    <property type="entry name" value="SMAD_FHA_dom_sf"/>
</dbReference>
<dbReference type="PANTHER" id="PTHR46496:SF1">
    <property type="entry name" value="ZEAXANTHIN EPOXIDASE, CHLOROPLASTIC"/>
    <property type="match status" value="1"/>
</dbReference>
<dbReference type="InterPro" id="IPR000253">
    <property type="entry name" value="FHA_dom"/>
</dbReference>
<keyword evidence="7" id="KW-0150">Chloroplast</keyword>
<evidence type="ECO:0000256" key="8">
    <source>
        <dbReference type="ARBA" id="ARBA00022630"/>
    </source>
</evidence>
<dbReference type="EC" id="1.14.15.21" evidence="5"/>
<keyword evidence="15" id="KW-0472">Membrane</keyword>
<gene>
    <name evidence="17" type="ORF">WJX72_006444</name>
</gene>
<keyword evidence="8" id="KW-0285">Flavoprotein</keyword>
<evidence type="ECO:0000256" key="2">
    <source>
        <dbReference type="ARBA" id="ARBA00004229"/>
    </source>
</evidence>
<sequence length="659" mass="71432">MAEASLNRGPKVLIAGAGIGGLVLALALLKKGFDIQIFERDLTAIRGEGKYRGPIQVQSNALAALEAIDRETAEKIMGAGCITGDRVNGLCDGVTGKWYVKFDTYHPAVDNGLPVTRVISRHTLQEYLAEAVRKLGGQDVILNDCHVIDFEEKTSADGKKTVWAILEDGRRFEGSVLIGADGIRSKVRKQLIGDSAANYSQYTCYTGISDFTPPDIDTVGYRVFLGNGKYFVSSDVGAGKMQWYGFHKEAAGGTDVPGRKKERLLRIFGDWTDMVTDLIKATPEEDVLRRDIYDRPPVFQWTKGLVALLGDSAHAMQPNLGQGGCMAIEDGYQLAVDLSEAVAASKKAGKPVDVEQVLKGYQGKRLMRASTIHGLAGMAAIMASTYKAYLGEGLGPLGNWLQRFKIPHPGRVGGYFAMNATMPTVLGWVLGGNKAAFRSVDRLPFCRLSDQPKAFKDTDFPKFMRDDFALLRAARAHWLLVPHEKAVNATISQSYSSGDEDEGTATESASCLTQGDGTCSTREEPVHMYGLRVALPENSVEIRAEGITVGRDASCGVVLNEPSVCAEHARLEKRDDGDFYVTHLASTSKTWLNGRSLQSGQATRLAPGDELEFGSQGSQHSMRVKMVHESVWDQLVGYDGGRFGGNGSGQSAPREMATA</sequence>
<dbReference type="PROSITE" id="PS50006">
    <property type="entry name" value="FHA_DOMAIN"/>
    <property type="match status" value="1"/>
</dbReference>
<evidence type="ECO:0000256" key="4">
    <source>
        <dbReference type="ARBA" id="ARBA00005134"/>
    </source>
</evidence>
<proteinExistence type="predicted"/>
<evidence type="ECO:0000256" key="3">
    <source>
        <dbReference type="ARBA" id="ARBA00004972"/>
    </source>
</evidence>
<evidence type="ECO:0000256" key="13">
    <source>
        <dbReference type="ARBA" id="ARBA00023002"/>
    </source>
</evidence>
<evidence type="ECO:0000313" key="18">
    <source>
        <dbReference type="Proteomes" id="UP001489004"/>
    </source>
</evidence>
<dbReference type="Pfam" id="PF00498">
    <property type="entry name" value="FHA"/>
    <property type="match status" value="1"/>
</dbReference>
<feature type="region of interest" description="Disordered" evidence="14">
    <location>
        <begin position="494"/>
        <end position="518"/>
    </location>
</feature>
<evidence type="ECO:0000256" key="9">
    <source>
        <dbReference type="ARBA" id="ARBA00022640"/>
    </source>
</evidence>
<comment type="caution">
    <text evidence="17">The sequence shown here is derived from an EMBL/GenBank/DDBJ whole genome shotgun (WGS) entry which is preliminary data.</text>
</comment>
<dbReference type="GO" id="GO:0009688">
    <property type="term" value="P:abscisic acid biosynthetic process"/>
    <property type="evidence" value="ECO:0007669"/>
    <property type="project" value="UniProtKB-KW"/>
</dbReference>
<comment type="pathway">
    <text evidence="3">Hormone biosynthesis.</text>
</comment>
<feature type="compositionally biased region" description="Polar residues" evidence="14">
    <location>
        <begin position="505"/>
        <end position="518"/>
    </location>
</feature>
<dbReference type="PRINTS" id="PR00420">
    <property type="entry name" value="RNGMNOXGNASE"/>
</dbReference>
<reference evidence="17 18" key="1">
    <citation type="journal article" date="2024" name="Nat. Commun.">
        <title>Phylogenomics reveals the evolutionary origins of lichenization in chlorophyte algae.</title>
        <authorList>
            <person name="Puginier C."/>
            <person name="Libourel C."/>
            <person name="Otte J."/>
            <person name="Skaloud P."/>
            <person name="Haon M."/>
            <person name="Grisel S."/>
            <person name="Petersen M."/>
            <person name="Berrin J.G."/>
            <person name="Delaux P.M."/>
            <person name="Dal Grande F."/>
            <person name="Keller J."/>
        </authorList>
    </citation>
    <scope>NUCLEOTIDE SEQUENCE [LARGE SCALE GENOMIC DNA]</scope>
    <source>
        <strain evidence="17 18">SAG 2043</strain>
    </source>
</reference>
<evidence type="ECO:0000256" key="12">
    <source>
        <dbReference type="ARBA" id="ARBA00022946"/>
    </source>
</evidence>
<comment type="cofactor">
    <cofactor evidence="1">
        <name>FAD</name>
        <dbReference type="ChEBI" id="CHEBI:57692"/>
    </cofactor>
</comment>
<dbReference type="InterPro" id="IPR036188">
    <property type="entry name" value="FAD/NAD-bd_sf"/>
</dbReference>
<evidence type="ECO:0000256" key="10">
    <source>
        <dbReference type="ARBA" id="ARBA00022827"/>
    </source>
</evidence>
<keyword evidence="10" id="KW-0274">FAD</keyword>
<dbReference type="CDD" id="cd00060">
    <property type="entry name" value="FHA"/>
    <property type="match status" value="1"/>
</dbReference>
<keyword evidence="9" id="KW-0934">Plastid</keyword>
<dbReference type="EMBL" id="JALJOR010000012">
    <property type="protein sequence ID" value="KAK9807697.1"/>
    <property type="molecule type" value="Genomic_DNA"/>
</dbReference>
<keyword evidence="13" id="KW-0560">Oxidoreductase</keyword>
<accession>A0AAW1PGJ2</accession>
<dbReference type="SMART" id="SM00240">
    <property type="entry name" value="FHA"/>
    <property type="match status" value="1"/>
</dbReference>
<dbReference type="Gene3D" id="3.50.50.60">
    <property type="entry name" value="FAD/NAD(P)-binding domain"/>
    <property type="match status" value="1"/>
</dbReference>
<protein>
    <recommendedName>
        <fullName evidence="6">Zeaxanthin epoxidase, chloroplastic</fullName>
        <ecNumber evidence="5">1.14.15.21</ecNumber>
    </recommendedName>
</protein>
<dbReference type="SUPFAM" id="SSF51905">
    <property type="entry name" value="FAD/NAD(P)-binding domain"/>
    <property type="match status" value="1"/>
</dbReference>
<dbReference type="PANTHER" id="PTHR46496">
    <property type="match status" value="1"/>
</dbReference>
<evidence type="ECO:0000259" key="16">
    <source>
        <dbReference type="PROSITE" id="PS50006"/>
    </source>
</evidence>
<dbReference type="GO" id="GO:0052662">
    <property type="term" value="F:zeaxanthin epoxidase activity"/>
    <property type="evidence" value="ECO:0007669"/>
    <property type="project" value="UniProtKB-EC"/>
</dbReference>
<dbReference type="Pfam" id="PF01494">
    <property type="entry name" value="FAD_binding_3"/>
    <property type="match status" value="2"/>
</dbReference>
<feature type="transmembrane region" description="Helical" evidence="15">
    <location>
        <begin position="12"/>
        <end position="29"/>
    </location>
</feature>
<dbReference type="InterPro" id="IPR002938">
    <property type="entry name" value="FAD-bd"/>
</dbReference>
<organism evidence="17 18">
    <name type="scientific">[Myrmecia] bisecta</name>
    <dbReference type="NCBI Taxonomy" id="41462"/>
    <lineage>
        <taxon>Eukaryota</taxon>
        <taxon>Viridiplantae</taxon>
        <taxon>Chlorophyta</taxon>
        <taxon>core chlorophytes</taxon>
        <taxon>Trebouxiophyceae</taxon>
        <taxon>Trebouxiales</taxon>
        <taxon>Trebouxiaceae</taxon>
        <taxon>Myrmecia</taxon>
    </lineage>
</organism>